<dbReference type="InterPro" id="IPR013149">
    <property type="entry name" value="ADH-like_C"/>
</dbReference>
<dbReference type="Proteomes" id="UP000307000">
    <property type="component" value="Chromosome"/>
</dbReference>
<dbReference type="KEGG" id="gcr:GcLGCM259_1338"/>
<dbReference type="PANTHER" id="PTHR43205">
    <property type="entry name" value="PROSTAGLANDIN REDUCTASE"/>
    <property type="match status" value="1"/>
</dbReference>
<sequence>MTDFKTTEIRLASRPTGWPSEENFDFATVENPPLGENQVRVRNEFISVDPYMRGRMSNARSYVAPYEVGERITGGAVGRVVESTSEELPEGSLVTHQHGWSDGIQADAKTFKKVPEIDGVPNSVRLHILGMTGMTAFVGLREIAGLKEGETVFISGAAGAVGTAAGQIAKLMGAKRVIGSAGSPEKVKLLTEKYGYDAAFNYKDGDVRGQLAEAAPEGIDVFYDNVGGEHLEAALAEFNDGGRAALCGAISSYNSTEAPAGPKNMSNMVTRGLKMQGFTLGNYLYAAGDFNEQMSQWFADGKIVYDETIVDGIENTVDAFVNMMKGANIGKMLVRI</sequence>
<accession>A0A5B7WSI7</accession>
<evidence type="ECO:0000256" key="1">
    <source>
        <dbReference type="ARBA" id="ARBA00023002"/>
    </source>
</evidence>
<dbReference type="EMBL" id="CP034412">
    <property type="protein sequence ID" value="QCY47071.1"/>
    <property type="molecule type" value="Genomic_DNA"/>
</dbReference>
<dbReference type="Gene3D" id="3.40.50.720">
    <property type="entry name" value="NAD(P)-binding Rossmann-like Domain"/>
    <property type="match status" value="1"/>
</dbReference>
<proteinExistence type="predicted"/>
<feature type="domain" description="Enoyl reductase (ER)" evidence="2">
    <location>
        <begin position="20"/>
        <end position="334"/>
    </location>
</feature>
<dbReference type="CDD" id="cd05288">
    <property type="entry name" value="PGDH"/>
    <property type="match status" value="1"/>
</dbReference>
<dbReference type="FunFam" id="3.40.50.720:FF:000121">
    <property type="entry name" value="Prostaglandin reductase 2"/>
    <property type="match status" value="1"/>
</dbReference>
<protein>
    <submittedName>
        <fullName evidence="3">NADP-dependent oxidoreductase YfmJ</fullName>
    </submittedName>
</protein>
<dbReference type="RefSeq" id="WP_138926179.1">
    <property type="nucleotide sequence ID" value="NZ_CP034412.1"/>
</dbReference>
<dbReference type="InterPro" id="IPR036291">
    <property type="entry name" value="NAD(P)-bd_dom_sf"/>
</dbReference>
<evidence type="ECO:0000313" key="4">
    <source>
        <dbReference type="Proteomes" id="UP000307000"/>
    </source>
</evidence>
<dbReference type="InterPro" id="IPR020843">
    <property type="entry name" value="ER"/>
</dbReference>
<name>A0A5B7WSI7_9MICC</name>
<dbReference type="Pfam" id="PF16884">
    <property type="entry name" value="ADH_N_2"/>
    <property type="match status" value="1"/>
</dbReference>
<dbReference type="SMART" id="SM00829">
    <property type="entry name" value="PKS_ER"/>
    <property type="match status" value="1"/>
</dbReference>
<evidence type="ECO:0000313" key="3">
    <source>
        <dbReference type="EMBL" id="QCY47071.1"/>
    </source>
</evidence>
<keyword evidence="4" id="KW-1185">Reference proteome</keyword>
<evidence type="ECO:0000259" key="2">
    <source>
        <dbReference type="SMART" id="SM00829"/>
    </source>
</evidence>
<reference evidence="3 4" key="1">
    <citation type="submission" date="2018-12" db="EMBL/GenBank/DDBJ databases">
        <title>Complete Genome Sequence of Glutamicibacter creatinolyticus strain LGCM259,isolated from an abscess of a 12-year-old mare in Italy.</title>
        <authorList>
            <person name="Santos R.G."/>
            <person name="Silva A.L."/>
            <person name="Seyffert N."/>
            <person name="Castro T.L.P."/>
            <person name="Attili A.R."/>
            <person name="Rifici C."/>
            <person name="Mazzullo G."/>
            <person name="Brenig B."/>
            <person name="Venanzi F."/>
            <person name="Azevedo V."/>
        </authorList>
    </citation>
    <scope>NUCLEOTIDE SEQUENCE [LARGE SCALE GENOMIC DNA]</scope>
    <source>
        <strain evidence="3 4">LGCM 259</strain>
    </source>
</reference>
<keyword evidence="1" id="KW-0560">Oxidoreductase</keyword>
<dbReference type="Pfam" id="PF00107">
    <property type="entry name" value="ADH_zinc_N"/>
    <property type="match status" value="1"/>
</dbReference>
<dbReference type="InterPro" id="IPR041694">
    <property type="entry name" value="ADH_N_2"/>
</dbReference>
<dbReference type="AlphaFoldDB" id="A0A5B7WSI7"/>
<dbReference type="InterPro" id="IPR045010">
    <property type="entry name" value="MDR_fam"/>
</dbReference>
<organism evidence="3 4">
    <name type="scientific">Glutamicibacter creatinolyticus</name>
    <dbReference type="NCBI Taxonomy" id="162496"/>
    <lineage>
        <taxon>Bacteria</taxon>
        <taxon>Bacillati</taxon>
        <taxon>Actinomycetota</taxon>
        <taxon>Actinomycetes</taxon>
        <taxon>Micrococcales</taxon>
        <taxon>Micrococcaceae</taxon>
        <taxon>Glutamicibacter</taxon>
    </lineage>
</organism>
<gene>
    <name evidence="3" type="ORF">GcLGCM259_1338</name>
</gene>
<dbReference type="InterPro" id="IPR011032">
    <property type="entry name" value="GroES-like_sf"/>
</dbReference>
<dbReference type="SUPFAM" id="SSF50129">
    <property type="entry name" value="GroES-like"/>
    <property type="match status" value="1"/>
</dbReference>
<dbReference type="SUPFAM" id="SSF51735">
    <property type="entry name" value="NAD(P)-binding Rossmann-fold domains"/>
    <property type="match status" value="1"/>
</dbReference>
<dbReference type="Gene3D" id="3.90.180.10">
    <property type="entry name" value="Medium-chain alcohol dehydrogenases, catalytic domain"/>
    <property type="match status" value="1"/>
</dbReference>
<dbReference type="PANTHER" id="PTHR43205:SF7">
    <property type="entry name" value="PROSTAGLANDIN REDUCTASE 1"/>
    <property type="match status" value="1"/>
</dbReference>
<dbReference type="GO" id="GO:0016628">
    <property type="term" value="F:oxidoreductase activity, acting on the CH-CH group of donors, NAD or NADP as acceptor"/>
    <property type="evidence" value="ECO:0007669"/>
    <property type="project" value="InterPro"/>
</dbReference>